<gene>
    <name evidence="2" type="ORF">AVDCRST_MAG49-4546</name>
</gene>
<proteinExistence type="predicted"/>
<organism evidence="2">
    <name type="scientific">uncultured Thermomicrobiales bacterium</name>
    <dbReference type="NCBI Taxonomy" id="1645740"/>
    <lineage>
        <taxon>Bacteria</taxon>
        <taxon>Pseudomonadati</taxon>
        <taxon>Thermomicrobiota</taxon>
        <taxon>Thermomicrobia</taxon>
        <taxon>Thermomicrobiales</taxon>
        <taxon>environmental samples</taxon>
    </lineage>
</organism>
<name>A0A6J4VI33_9BACT</name>
<accession>A0A6J4VI33</accession>
<evidence type="ECO:0000256" key="1">
    <source>
        <dbReference type="SAM" id="MobiDB-lite"/>
    </source>
</evidence>
<feature type="region of interest" description="Disordered" evidence="1">
    <location>
        <begin position="1"/>
        <end position="38"/>
    </location>
</feature>
<feature type="non-terminal residue" evidence="2">
    <location>
        <position position="38"/>
    </location>
</feature>
<feature type="non-terminal residue" evidence="2">
    <location>
        <position position="1"/>
    </location>
</feature>
<dbReference type="AlphaFoldDB" id="A0A6J4VI33"/>
<dbReference type="EMBL" id="CADCWG010000319">
    <property type="protein sequence ID" value="CAA9578790.1"/>
    <property type="molecule type" value="Genomic_DNA"/>
</dbReference>
<reference evidence="2" key="1">
    <citation type="submission" date="2020-02" db="EMBL/GenBank/DDBJ databases">
        <authorList>
            <person name="Meier V. D."/>
        </authorList>
    </citation>
    <scope>NUCLEOTIDE SEQUENCE</scope>
    <source>
        <strain evidence="2">AVDCRST_MAG49</strain>
    </source>
</reference>
<evidence type="ECO:0000313" key="2">
    <source>
        <dbReference type="EMBL" id="CAA9578790.1"/>
    </source>
</evidence>
<sequence length="38" mass="4283">WTRRGRREAPGRAAGAGTPRRRRSVGQPATCPRRSRHT</sequence>
<protein>
    <submittedName>
        <fullName evidence="2">Uncharacterized protein</fullName>
    </submittedName>
</protein>